<dbReference type="InterPro" id="IPR013751">
    <property type="entry name" value="ACP_syn_III_N"/>
</dbReference>
<dbReference type="AlphaFoldDB" id="A0A383A2B5"/>
<dbReference type="EMBL" id="UINC01188698">
    <property type="protein sequence ID" value="SVE02046.1"/>
    <property type="molecule type" value="Genomic_DNA"/>
</dbReference>
<dbReference type="GO" id="GO:0004315">
    <property type="term" value="F:3-oxoacyl-[acyl-carrier-protein] synthase activity"/>
    <property type="evidence" value="ECO:0007669"/>
    <property type="project" value="InterPro"/>
</dbReference>
<feature type="domain" description="Beta-ketoacyl-[acyl-carrier-protein] synthase III N-terminal" evidence="4">
    <location>
        <begin position="12"/>
        <end position="89"/>
    </location>
</feature>
<gene>
    <name evidence="5" type="ORF">METZ01_LOCUS454900</name>
</gene>
<keyword evidence="2" id="KW-0012">Acyltransferase</keyword>
<evidence type="ECO:0000256" key="1">
    <source>
        <dbReference type="ARBA" id="ARBA00022679"/>
    </source>
</evidence>
<dbReference type="Pfam" id="PF08541">
    <property type="entry name" value="ACP_syn_III_C"/>
    <property type="match status" value="1"/>
</dbReference>
<organism evidence="5">
    <name type="scientific">marine metagenome</name>
    <dbReference type="NCBI Taxonomy" id="408172"/>
    <lineage>
        <taxon>unclassified sequences</taxon>
        <taxon>metagenomes</taxon>
        <taxon>ecological metagenomes</taxon>
    </lineage>
</organism>
<dbReference type="InterPro" id="IPR016039">
    <property type="entry name" value="Thiolase-like"/>
</dbReference>
<dbReference type="NCBIfam" id="NF006829">
    <property type="entry name" value="PRK09352.1"/>
    <property type="match status" value="1"/>
</dbReference>
<feature type="domain" description="Beta-ketoacyl-[acyl-carrier-protein] synthase III C-terminal" evidence="3">
    <location>
        <begin position="143"/>
        <end position="231"/>
    </location>
</feature>
<sequence length="253" mass="27152">QENIGNNGAAAFDINSACTGFVYGLTTAYSLVESGVMKNILLVGAEKVTFYVDYTQRDIAVLFGDGAAAVVVEEVDGDSKMHSSKLGCDPTLGDALILKNFGTSMEIKDPKKENNILGIQFQGKEIFKNAVKSMSQYATEVIEEANLTIDDIDVCIPHQANLRILEATAKRCGLPMEKMIINVEKYGNTSAASIPIALTEALEEKKIKSNAKILFLAFGGGLTCAASIIDWGSRTEHLKTSDASLPECTESAL</sequence>
<name>A0A383A2B5_9ZZZZ</name>
<evidence type="ECO:0000259" key="3">
    <source>
        <dbReference type="Pfam" id="PF08541"/>
    </source>
</evidence>
<dbReference type="Pfam" id="PF08545">
    <property type="entry name" value="ACP_syn_III"/>
    <property type="match status" value="1"/>
</dbReference>
<feature type="non-terminal residue" evidence="5">
    <location>
        <position position="1"/>
    </location>
</feature>
<reference evidence="5" key="1">
    <citation type="submission" date="2018-05" db="EMBL/GenBank/DDBJ databases">
        <authorList>
            <person name="Lanie J.A."/>
            <person name="Ng W.-L."/>
            <person name="Kazmierczak K.M."/>
            <person name="Andrzejewski T.M."/>
            <person name="Davidsen T.M."/>
            <person name="Wayne K.J."/>
            <person name="Tettelin H."/>
            <person name="Glass J.I."/>
            <person name="Rusch D."/>
            <person name="Podicherti R."/>
            <person name="Tsui H.-C.T."/>
            <person name="Winkler M.E."/>
        </authorList>
    </citation>
    <scope>NUCLEOTIDE SEQUENCE</scope>
</reference>
<protein>
    <recommendedName>
        <fullName evidence="6">Beta-ketoacyl-[acyl-carrier-protein] synthase III C-terminal domain-containing protein</fullName>
    </recommendedName>
</protein>
<keyword evidence="1" id="KW-0808">Transferase</keyword>
<feature type="non-terminal residue" evidence="5">
    <location>
        <position position="253"/>
    </location>
</feature>
<dbReference type="CDD" id="cd00830">
    <property type="entry name" value="KAS_III"/>
    <property type="match status" value="1"/>
</dbReference>
<evidence type="ECO:0000313" key="5">
    <source>
        <dbReference type="EMBL" id="SVE02046.1"/>
    </source>
</evidence>
<evidence type="ECO:0008006" key="6">
    <source>
        <dbReference type="Google" id="ProtNLM"/>
    </source>
</evidence>
<dbReference type="PANTHER" id="PTHR34069">
    <property type="entry name" value="3-OXOACYL-[ACYL-CARRIER-PROTEIN] SYNTHASE 3"/>
    <property type="match status" value="1"/>
</dbReference>
<dbReference type="SUPFAM" id="SSF53901">
    <property type="entry name" value="Thiolase-like"/>
    <property type="match status" value="1"/>
</dbReference>
<accession>A0A383A2B5</accession>
<dbReference type="InterPro" id="IPR013747">
    <property type="entry name" value="ACP_syn_III_C"/>
</dbReference>
<dbReference type="GO" id="GO:0006633">
    <property type="term" value="P:fatty acid biosynthetic process"/>
    <property type="evidence" value="ECO:0007669"/>
    <property type="project" value="InterPro"/>
</dbReference>
<dbReference type="PANTHER" id="PTHR34069:SF2">
    <property type="entry name" value="BETA-KETOACYL-[ACYL-CARRIER-PROTEIN] SYNTHASE III"/>
    <property type="match status" value="1"/>
</dbReference>
<proteinExistence type="predicted"/>
<evidence type="ECO:0000256" key="2">
    <source>
        <dbReference type="ARBA" id="ARBA00023315"/>
    </source>
</evidence>
<dbReference type="GO" id="GO:0044550">
    <property type="term" value="P:secondary metabolite biosynthetic process"/>
    <property type="evidence" value="ECO:0007669"/>
    <property type="project" value="TreeGrafter"/>
</dbReference>
<dbReference type="Gene3D" id="3.40.47.10">
    <property type="match status" value="1"/>
</dbReference>
<evidence type="ECO:0000259" key="4">
    <source>
        <dbReference type="Pfam" id="PF08545"/>
    </source>
</evidence>